<reference evidence="2 3" key="1">
    <citation type="journal article" date="2015" name="Genome Announc.">
        <title>Expanding the biotechnology potential of lactobacilli through comparative genomics of 213 strains and associated genera.</title>
        <authorList>
            <person name="Sun Z."/>
            <person name="Harris H.M."/>
            <person name="McCann A."/>
            <person name="Guo C."/>
            <person name="Argimon S."/>
            <person name="Zhang W."/>
            <person name="Yang X."/>
            <person name="Jeffery I.B."/>
            <person name="Cooney J.C."/>
            <person name="Kagawa T.F."/>
            <person name="Liu W."/>
            <person name="Song Y."/>
            <person name="Salvetti E."/>
            <person name="Wrobel A."/>
            <person name="Rasinkangas P."/>
            <person name="Parkhill J."/>
            <person name="Rea M.C."/>
            <person name="O'Sullivan O."/>
            <person name="Ritari J."/>
            <person name="Douillard F.P."/>
            <person name="Paul Ross R."/>
            <person name="Yang R."/>
            <person name="Briner A.E."/>
            <person name="Felis G.E."/>
            <person name="de Vos W.M."/>
            <person name="Barrangou R."/>
            <person name="Klaenhammer T.R."/>
            <person name="Caufield P.W."/>
            <person name="Cui Y."/>
            <person name="Zhang H."/>
            <person name="O'Toole P.W."/>
        </authorList>
    </citation>
    <scope>NUCLEOTIDE SEQUENCE [LARGE SCALE GENOMIC DNA]</scope>
    <source>
        <strain evidence="2 3">DSM 19906</strain>
    </source>
</reference>
<evidence type="ECO:0008006" key="4">
    <source>
        <dbReference type="Google" id="ProtNLM"/>
    </source>
</evidence>
<proteinExistence type="predicted"/>
<sequence>MSLNNFWGLIMNKTKIITIASTATMALAMLPITTHASATVPSKMRGAWYQNLSSVKRSNRTYVKMTTHSISYGSNASHSDFAGSNLRVAKLKQGWYRIGPKAFSIGDFKVKKVKIAGKYNTSLLQRYMAKSHYAEVFVRDHVALPLNDANYFLK</sequence>
<accession>A0A0R1P1I2</accession>
<feature type="signal peptide" evidence="1">
    <location>
        <begin position="1"/>
        <end position="36"/>
    </location>
</feature>
<dbReference type="PATRIC" id="fig|1423766.4.peg.2686"/>
<name>A0A0R1P1I2_9LACO</name>
<feature type="chain" id="PRO_5006408775" description="Surface layer protein A domain-containing protein" evidence="1">
    <location>
        <begin position="37"/>
        <end position="154"/>
    </location>
</feature>
<dbReference type="EMBL" id="AZEB01000007">
    <property type="protein sequence ID" value="KRL22440.1"/>
    <property type="molecule type" value="Genomic_DNA"/>
</dbReference>
<keyword evidence="1" id="KW-0732">Signal</keyword>
<comment type="caution">
    <text evidence="2">The sequence shown here is derived from an EMBL/GenBank/DDBJ whole genome shotgun (WGS) entry which is preliminary data.</text>
</comment>
<protein>
    <recommendedName>
        <fullName evidence="4">Surface layer protein A domain-containing protein</fullName>
    </recommendedName>
</protein>
<keyword evidence="3" id="KW-1185">Reference proteome</keyword>
<evidence type="ECO:0000313" key="2">
    <source>
        <dbReference type="EMBL" id="KRL22440.1"/>
    </source>
</evidence>
<organism evidence="2 3">
    <name type="scientific">Lentilactobacillus kisonensis DSM 19906 = JCM 15041</name>
    <dbReference type="NCBI Taxonomy" id="1423766"/>
    <lineage>
        <taxon>Bacteria</taxon>
        <taxon>Bacillati</taxon>
        <taxon>Bacillota</taxon>
        <taxon>Bacilli</taxon>
        <taxon>Lactobacillales</taxon>
        <taxon>Lactobacillaceae</taxon>
        <taxon>Lentilactobacillus</taxon>
    </lineage>
</organism>
<dbReference type="Proteomes" id="UP000051439">
    <property type="component" value="Unassembled WGS sequence"/>
</dbReference>
<evidence type="ECO:0000256" key="1">
    <source>
        <dbReference type="SAM" id="SignalP"/>
    </source>
</evidence>
<evidence type="ECO:0000313" key="3">
    <source>
        <dbReference type="Proteomes" id="UP000051439"/>
    </source>
</evidence>
<dbReference type="AlphaFoldDB" id="A0A0R1P1I2"/>
<gene>
    <name evidence="2" type="ORF">FC98_GL002576</name>
</gene>